<sequence length="272" mass="28732">MSGQEDEHSAGQGVDSTIVGSAQGILSLTVRSRGVRVLDAISGLFGGNALSVLVKTSGAALTLLLVVPALMKLFLVTVDEGSAAIRTRNGKPIIRRVRGSADGRGEVVVLRPGTHGAFPIFCWYRMVDVRARSTDLPARTLTAATGHQHLVHASFDWRPIVSGHDLRVLELDVVNVKERAGNIVGAALRDIVHERDGAVLPPNDLLSPLVVDACAEVVRTDCGIELLRVIVTGDALSDGYLLSQAITPQASRVDETDWAVSASALAARLSAV</sequence>
<dbReference type="Proteomes" id="UP001597055">
    <property type="component" value="Unassembled WGS sequence"/>
</dbReference>
<dbReference type="RefSeq" id="WP_204979237.1">
    <property type="nucleotide sequence ID" value="NZ_JBHTII010000002.1"/>
</dbReference>
<reference evidence="2" key="1">
    <citation type="journal article" date="2019" name="Int. J. Syst. Evol. Microbiol.">
        <title>The Global Catalogue of Microorganisms (GCM) 10K type strain sequencing project: providing services to taxonomists for standard genome sequencing and annotation.</title>
        <authorList>
            <consortium name="The Broad Institute Genomics Platform"/>
            <consortium name="The Broad Institute Genome Sequencing Center for Infectious Disease"/>
            <person name="Wu L."/>
            <person name="Ma J."/>
        </authorList>
    </citation>
    <scope>NUCLEOTIDE SEQUENCE [LARGE SCALE GENOMIC DNA]</scope>
    <source>
        <strain evidence="2">CCUG 54523</strain>
    </source>
</reference>
<evidence type="ECO:0000313" key="1">
    <source>
        <dbReference type="EMBL" id="MFD0791479.1"/>
    </source>
</evidence>
<organism evidence="1 2">
    <name type="scientific">Microbacterium insulae</name>
    <dbReference type="NCBI Taxonomy" id="483014"/>
    <lineage>
        <taxon>Bacteria</taxon>
        <taxon>Bacillati</taxon>
        <taxon>Actinomycetota</taxon>
        <taxon>Actinomycetes</taxon>
        <taxon>Micrococcales</taxon>
        <taxon>Microbacteriaceae</taxon>
        <taxon>Microbacterium</taxon>
    </lineage>
</organism>
<keyword evidence="2" id="KW-1185">Reference proteome</keyword>
<accession>A0ABW3AMJ5</accession>
<protein>
    <recommendedName>
        <fullName evidence="3">Band 7 domain-containing protein</fullName>
    </recommendedName>
</protein>
<evidence type="ECO:0008006" key="3">
    <source>
        <dbReference type="Google" id="ProtNLM"/>
    </source>
</evidence>
<comment type="caution">
    <text evidence="1">The sequence shown here is derived from an EMBL/GenBank/DDBJ whole genome shotgun (WGS) entry which is preliminary data.</text>
</comment>
<proteinExistence type="predicted"/>
<gene>
    <name evidence="1" type="ORF">ACFQ0P_13835</name>
</gene>
<evidence type="ECO:0000313" key="2">
    <source>
        <dbReference type="Proteomes" id="UP001597055"/>
    </source>
</evidence>
<dbReference type="EMBL" id="JBHTII010000002">
    <property type="protein sequence ID" value="MFD0791479.1"/>
    <property type="molecule type" value="Genomic_DNA"/>
</dbReference>
<name>A0ABW3AMJ5_9MICO</name>